<dbReference type="Gramene" id="rna-AYBTSS11_LOCUS22424">
    <property type="protein sequence ID" value="CAJ1969753.1"/>
    <property type="gene ID" value="gene-AYBTSS11_LOCUS22424"/>
</dbReference>
<reference evidence="1" key="1">
    <citation type="submission" date="2023-10" db="EMBL/GenBank/DDBJ databases">
        <authorList>
            <person name="Domelevo Entfellner J.-B."/>
        </authorList>
    </citation>
    <scope>NUCLEOTIDE SEQUENCE</scope>
</reference>
<dbReference type="AlphaFoldDB" id="A0AA86T6L0"/>
<sequence>MCFMVAGCELGHVQMRRLRTGSGAGDSLHRGSAAIQVRLVAHRGGCWCLAFSDSHYALTKLAHSFLDLPRALLNLPNLSSELTHHRIVQICRQHRERGSIVNNHAVIPSAVHARQHIQCQDSRLPYGYPSESNAVEIRMLRVPKHGFLW</sequence>
<protein>
    <submittedName>
        <fullName evidence="1">Uncharacterized protein</fullName>
    </submittedName>
</protein>
<feature type="non-terminal residue" evidence="1">
    <location>
        <position position="149"/>
    </location>
</feature>
<evidence type="ECO:0000313" key="1">
    <source>
        <dbReference type="EMBL" id="CAJ1969753.1"/>
    </source>
</evidence>
<organism evidence="1 2">
    <name type="scientific">Sphenostylis stenocarpa</name>
    <dbReference type="NCBI Taxonomy" id="92480"/>
    <lineage>
        <taxon>Eukaryota</taxon>
        <taxon>Viridiplantae</taxon>
        <taxon>Streptophyta</taxon>
        <taxon>Embryophyta</taxon>
        <taxon>Tracheophyta</taxon>
        <taxon>Spermatophyta</taxon>
        <taxon>Magnoliopsida</taxon>
        <taxon>eudicotyledons</taxon>
        <taxon>Gunneridae</taxon>
        <taxon>Pentapetalae</taxon>
        <taxon>rosids</taxon>
        <taxon>fabids</taxon>
        <taxon>Fabales</taxon>
        <taxon>Fabaceae</taxon>
        <taxon>Papilionoideae</taxon>
        <taxon>50 kb inversion clade</taxon>
        <taxon>NPAAA clade</taxon>
        <taxon>indigoferoid/millettioid clade</taxon>
        <taxon>Phaseoleae</taxon>
        <taxon>Sphenostylis</taxon>
    </lineage>
</organism>
<keyword evidence="2" id="KW-1185">Reference proteome</keyword>
<name>A0AA86T6L0_9FABA</name>
<proteinExistence type="predicted"/>
<gene>
    <name evidence="1" type="ORF">AYBTSS11_LOCUS22424</name>
</gene>
<accession>A0AA86T6L0</accession>
<dbReference type="EMBL" id="OY731404">
    <property type="protein sequence ID" value="CAJ1969753.1"/>
    <property type="molecule type" value="Genomic_DNA"/>
</dbReference>
<dbReference type="Proteomes" id="UP001189624">
    <property type="component" value="Chromosome 7"/>
</dbReference>
<evidence type="ECO:0000313" key="2">
    <source>
        <dbReference type="Proteomes" id="UP001189624"/>
    </source>
</evidence>